<sequence>MTTYKMSETPKGLILYVNKQAQNFPIGHKYEVLINCCRNSVSRCQS</sequence>
<accession>A0A0A9D5V6</accession>
<dbReference type="EMBL" id="GBRH01213901">
    <property type="protein sequence ID" value="JAD83994.1"/>
    <property type="molecule type" value="Transcribed_RNA"/>
</dbReference>
<dbReference type="AlphaFoldDB" id="A0A0A9D5V6"/>
<reference evidence="1" key="1">
    <citation type="submission" date="2014-09" db="EMBL/GenBank/DDBJ databases">
        <authorList>
            <person name="Magalhaes I.L.F."/>
            <person name="Oliveira U."/>
            <person name="Santos F.R."/>
            <person name="Vidigal T.H.D.A."/>
            <person name="Brescovit A.D."/>
            <person name="Santos A.J."/>
        </authorList>
    </citation>
    <scope>NUCLEOTIDE SEQUENCE</scope>
    <source>
        <tissue evidence="1">Shoot tissue taken approximately 20 cm above the soil surface</tissue>
    </source>
</reference>
<organism evidence="1">
    <name type="scientific">Arundo donax</name>
    <name type="common">Giant reed</name>
    <name type="synonym">Donax arundinaceus</name>
    <dbReference type="NCBI Taxonomy" id="35708"/>
    <lineage>
        <taxon>Eukaryota</taxon>
        <taxon>Viridiplantae</taxon>
        <taxon>Streptophyta</taxon>
        <taxon>Embryophyta</taxon>
        <taxon>Tracheophyta</taxon>
        <taxon>Spermatophyta</taxon>
        <taxon>Magnoliopsida</taxon>
        <taxon>Liliopsida</taxon>
        <taxon>Poales</taxon>
        <taxon>Poaceae</taxon>
        <taxon>PACMAD clade</taxon>
        <taxon>Arundinoideae</taxon>
        <taxon>Arundineae</taxon>
        <taxon>Arundo</taxon>
    </lineage>
</organism>
<proteinExistence type="predicted"/>
<protein>
    <submittedName>
        <fullName evidence="1">Uncharacterized protein</fullName>
    </submittedName>
</protein>
<evidence type="ECO:0000313" key="1">
    <source>
        <dbReference type="EMBL" id="JAD83994.1"/>
    </source>
</evidence>
<reference evidence="1" key="2">
    <citation type="journal article" date="2015" name="Data Brief">
        <title>Shoot transcriptome of the giant reed, Arundo donax.</title>
        <authorList>
            <person name="Barrero R.A."/>
            <person name="Guerrero F.D."/>
            <person name="Moolhuijzen P."/>
            <person name="Goolsby J.A."/>
            <person name="Tidwell J."/>
            <person name="Bellgard S.E."/>
            <person name="Bellgard M.I."/>
        </authorList>
    </citation>
    <scope>NUCLEOTIDE SEQUENCE</scope>
    <source>
        <tissue evidence="1">Shoot tissue taken approximately 20 cm above the soil surface</tissue>
    </source>
</reference>
<name>A0A0A9D5V6_ARUDO</name>